<gene>
    <name evidence="5" type="ORF">Salat_2532800</name>
</gene>
<reference evidence="5" key="2">
    <citation type="journal article" date="2024" name="Plant">
        <title>Genomic evolution and insights into agronomic trait innovations of Sesamum species.</title>
        <authorList>
            <person name="Miao H."/>
            <person name="Wang L."/>
            <person name="Qu L."/>
            <person name="Liu H."/>
            <person name="Sun Y."/>
            <person name="Le M."/>
            <person name="Wang Q."/>
            <person name="Wei S."/>
            <person name="Zheng Y."/>
            <person name="Lin W."/>
            <person name="Duan Y."/>
            <person name="Cao H."/>
            <person name="Xiong S."/>
            <person name="Wang X."/>
            <person name="Wei L."/>
            <person name="Li C."/>
            <person name="Ma Q."/>
            <person name="Ju M."/>
            <person name="Zhao R."/>
            <person name="Li G."/>
            <person name="Mu C."/>
            <person name="Tian Q."/>
            <person name="Mei H."/>
            <person name="Zhang T."/>
            <person name="Gao T."/>
            <person name="Zhang H."/>
        </authorList>
    </citation>
    <scope>NUCLEOTIDE SEQUENCE</scope>
    <source>
        <strain evidence="5">3651</strain>
    </source>
</reference>
<dbReference type="Pfam" id="PF03470">
    <property type="entry name" value="zf-XS"/>
    <property type="match status" value="1"/>
</dbReference>
<evidence type="ECO:0000259" key="4">
    <source>
        <dbReference type="PROSITE" id="PS50165"/>
    </source>
</evidence>
<dbReference type="Pfam" id="PF03468">
    <property type="entry name" value="XS"/>
    <property type="match status" value="1"/>
</dbReference>
<dbReference type="PROSITE" id="PS50165">
    <property type="entry name" value="UVRC"/>
    <property type="match status" value="1"/>
</dbReference>
<dbReference type="EMBL" id="JACGWO010000010">
    <property type="protein sequence ID" value="KAK4417073.1"/>
    <property type="molecule type" value="Genomic_DNA"/>
</dbReference>
<dbReference type="InterPro" id="IPR038588">
    <property type="entry name" value="XS_domain_sf"/>
</dbReference>
<comment type="caution">
    <text evidence="5">The sequence shown here is derived from an EMBL/GenBank/DDBJ whole genome shotgun (WGS) entry which is preliminary data.</text>
</comment>
<keyword evidence="1 3" id="KW-0175">Coiled coil</keyword>
<evidence type="ECO:0000256" key="1">
    <source>
        <dbReference type="ARBA" id="ARBA00023054"/>
    </source>
</evidence>
<reference evidence="5" key="1">
    <citation type="submission" date="2020-06" db="EMBL/GenBank/DDBJ databases">
        <authorList>
            <person name="Li T."/>
            <person name="Hu X."/>
            <person name="Zhang T."/>
            <person name="Song X."/>
            <person name="Zhang H."/>
            <person name="Dai N."/>
            <person name="Sheng W."/>
            <person name="Hou X."/>
            <person name="Wei L."/>
        </authorList>
    </citation>
    <scope>NUCLEOTIDE SEQUENCE</scope>
    <source>
        <strain evidence="5">3651</strain>
        <tissue evidence="5">Leaf</tissue>
    </source>
</reference>
<proteinExistence type="predicted"/>
<dbReference type="InterPro" id="IPR001162">
    <property type="entry name" value="UvrC_RNase_H_dom"/>
</dbReference>
<evidence type="ECO:0000256" key="3">
    <source>
        <dbReference type="SAM" id="Coils"/>
    </source>
</evidence>
<accession>A0AAE1XT52</accession>
<dbReference type="GO" id="GO:0009381">
    <property type="term" value="F:excinuclease ABC activity"/>
    <property type="evidence" value="ECO:0007669"/>
    <property type="project" value="InterPro"/>
</dbReference>
<dbReference type="InterPro" id="IPR005379">
    <property type="entry name" value="FDM1-5/IDN2_XH"/>
</dbReference>
<feature type="coiled-coil region" evidence="3">
    <location>
        <begin position="361"/>
        <end position="536"/>
    </location>
</feature>
<dbReference type="PANTHER" id="PTHR21596:SF3">
    <property type="entry name" value="FACTOR OF DNA METHYLATION 1-RELATED"/>
    <property type="match status" value="1"/>
</dbReference>
<organism evidence="5 6">
    <name type="scientific">Sesamum alatum</name>
    <dbReference type="NCBI Taxonomy" id="300844"/>
    <lineage>
        <taxon>Eukaryota</taxon>
        <taxon>Viridiplantae</taxon>
        <taxon>Streptophyta</taxon>
        <taxon>Embryophyta</taxon>
        <taxon>Tracheophyta</taxon>
        <taxon>Spermatophyta</taxon>
        <taxon>Magnoliopsida</taxon>
        <taxon>eudicotyledons</taxon>
        <taxon>Gunneridae</taxon>
        <taxon>Pentapetalae</taxon>
        <taxon>asterids</taxon>
        <taxon>lamiids</taxon>
        <taxon>Lamiales</taxon>
        <taxon>Pedaliaceae</taxon>
        <taxon>Sesamum</taxon>
    </lineage>
</organism>
<evidence type="ECO:0000313" key="5">
    <source>
        <dbReference type="EMBL" id="KAK4417073.1"/>
    </source>
</evidence>
<evidence type="ECO:0000313" key="6">
    <source>
        <dbReference type="Proteomes" id="UP001293254"/>
    </source>
</evidence>
<dbReference type="Pfam" id="PF03469">
    <property type="entry name" value="XH"/>
    <property type="match status" value="1"/>
</dbReference>
<name>A0AAE1XT52_9LAMI</name>
<protein>
    <submittedName>
        <fullName evidence="5">Factor of DNA methylation 1</fullName>
    </submittedName>
</protein>
<evidence type="ECO:0000256" key="2">
    <source>
        <dbReference type="ARBA" id="ARBA00023158"/>
    </source>
</evidence>
<keyword evidence="2" id="KW-0943">RNA-mediated gene silencing</keyword>
<dbReference type="InterPro" id="IPR005380">
    <property type="entry name" value="XS_domain"/>
</dbReference>
<feature type="domain" description="UvrC family homology region profile" evidence="4">
    <location>
        <begin position="346"/>
        <end position="528"/>
    </location>
</feature>
<dbReference type="InterPro" id="IPR045177">
    <property type="entry name" value="FDM1-5/IDN2"/>
</dbReference>
<keyword evidence="6" id="KW-1185">Reference proteome</keyword>
<sequence>MSDYVFEFFGGLCLSANDWLIVSFVEWTRSYLVDSGKGEILPFGNDWLLMGSTSDEESDFSDSEINEYKEKPYELLKAGTYKVKGPNGSLRCPFCAGKKKQDYQYNHLLQHAIGVAKGSASRSAKQKANHLALATFLENDLASEAEPLPQHTAPLPAAKPEKSELYCWPWVGIVANILNDSKNSDCLASHGYWLNKFSKYKPIEIEIFWDDQRHTAQAVLRFDNDWTGFKNAMELEKSFEADGRSKKEWNDRRTCPGPNIYGWFAREDDYKLEGPVGDYLRRKGELKTISDLIREATKDRNKVVGNLVNEIELKNENLDQLQIKYNEKTLSLSRMLGEKDELHRSFYEETRKLQRFAREHIKRVMDEQEMLNYELENKKRRLDSWNKELNKREALTERERQKLEEEKAKNDLRNNALQLASEEQRKADENVLRLVEEQQREKEEALKKVLELERNLDEKQKLELEIEELKGKLEVMKHMGGDDDGVIQQKIDKMNQQLAEKKDDLEGLEDLNQQLLAKERQSNDELQEARKELIVALKDMLSSSRVNIGIKRMGEIDEKAFKNACKERFPPGEAEMKAAELVSLWQEKLKNPEWHPFQIVEDEKGNHQSLIKEDDELLQGLKEEWGDAVYDAVTVALKELHEYNPSGCYVVPELWNFKENRKATLKEVIAYIFAQLKTLKRKRT</sequence>
<dbReference type="PANTHER" id="PTHR21596">
    <property type="entry name" value="RIBONUCLEASE P SUBUNIT P38"/>
    <property type="match status" value="1"/>
</dbReference>
<dbReference type="InterPro" id="IPR005381">
    <property type="entry name" value="Znf-XS_domain"/>
</dbReference>
<dbReference type="AlphaFoldDB" id="A0AAE1XT52"/>
<dbReference type="GO" id="GO:0080188">
    <property type="term" value="P:gene silencing by siRNA-directed DNA methylation"/>
    <property type="evidence" value="ECO:0007669"/>
    <property type="project" value="InterPro"/>
</dbReference>
<dbReference type="Gene3D" id="3.30.70.2890">
    <property type="entry name" value="XS domain"/>
    <property type="match status" value="1"/>
</dbReference>
<dbReference type="Proteomes" id="UP001293254">
    <property type="component" value="Unassembled WGS sequence"/>
</dbReference>